<gene>
    <name evidence="1" type="ORF">SAMN04488121_11257</name>
</gene>
<dbReference type="EMBL" id="FNBN01000012">
    <property type="protein sequence ID" value="SDH41894.1"/>
    <property type="molecule type" value="Genomic_DNA"/>
</dbReference>
<evidence type="ECO:0000313" key="1">
    <source>
        <dbReference type="EMBL" id="SDH41894.1"/>
    </source>
</evidence>
<accession>A0A1G8C8Y6</accession>
<dbReference type="AlphaFoldDB" id="A0A1G8C8Y6"/>
<dbReference type="Proteomes" id="UP000199045">
    <property type="component" value="Unassembled WGS sequence"/>
</dbReference>
<sequence>MLLILNYYFIYYFDVFYVGARLKASVAACFGRR</sequence>
<organism evidence="1 2">
    <name type="scientific">Chitinophaga filiformis</name>
    <name type="common">Myxococcus filiformis</name>
    <name type="synonym">Flexibacter filiformis</name>
    <dbReference type="NCBI Taxonomy" id="104663"/>
    <lineage>
        <taxon>Bacteria</taxon>
        <taxon>Pseudomonadati</taxon>
        <taxon>Bacteroidota</taxon>
        <taxon>Chitinophagia</taxon>
        <taxon>Chitinophagales</taxon>
        <taxon>Chitinophagaceae</taxon>
        <taxon>Chitinophaga</taxon>
    </lineage>
</organism>
<reference evidence="1 2" key="1">
    <citation type="submission" date="2016-10" db="EMBL/GenBank/DDBJ databases">
        <authorList>
            <person name="de Groot N.N."/>
        </authorList>
    </citation>
    <scope>NUCLEOTIDE SEQUENCE [LARGE SCALE GENOMIC DNA]</scope>
    <source>
        <strain evidence="1 2">DSM 527</strain>
    </source>
</reference>
<dbReference type="STRING" id="104663.SAMN04488121_11257"/>
<protein>
    <submittedName>
        <fullName evidence="1">Uncharacterized protein</fullName>
    </submittedName>
</protein>
<evidence type="ECO:0000313" key="2">
    <source>
        <dbReference type="Proteomes" id="UP000199045"/>
    </source>
</evidence>
<name>A0A1G8C8Y6_CHIFI</name>
<proteinExistence type="predicted"/>